<proteinExistence type="predicted"/>
<evidence type="ECO:0000313" key="1">
    <source>
        <dbReference type="EMBL" id="AMN30991.1"/>
    </source>
</evidence>
<dbReference type="Proteomes" id="UP000070260">
    <property type="component" value="Plasmid pJFP838A"/>
</dbReference>
<dbReference type="EMBL" id="CP013615">
    <property type="protein sequence ID" value="AMN30991.1"/>
    <property type="molecule type" value="Genomic_DNA"/>
</dbReference>
<evidence type="ECO:0000313" key="2">
    <source>
        <dbReference type="Proteomes" id="UP000070260"/>
    </source>
</evidence>
<reference evidence="1 2" key="1">
    <citation type="journal article" date="2016" name="PLoS ONE">
        <title>Plasmid Characterization and Chromosome Analysis of Two netF+ Clostridium perfringens Isolates Associated with Foal and Canine Necrotizing Enteritis.</title>
        <authorList>
            <person name="Mehdizadeh Gohari I."/>
            <person name="Kropinski A.M."/>
            <person name="Weese S.J."/>
            <person name="Parreira V.R."/>
            <person name="Whitehead A.E."/>
            <person name="Boerlin P."/>
            <person name="Prescott J.F."/>
        </authorList>
    </citation>
    <scope>NUCLEOTIDE SEQUENCE [LARGE SCALE GENOMIC DNA]</scope>
    <source>
        <strain evidence="1 2">JP838</strain>
        <plasmid evidence="2">Plasmid pJFP838A</plasmid>
    </source>
</reference>
<gene>
    <name evidence="1" type="ORF">JFP838_pA0075</name>
</gene>
<name>A0A140GR32_CLOPF</name>
<protein>
    <submittedName>
        <fullName evidence="1">Uncharacterized protein</fullName>
    </submittedName>
</protein>
<accession>A0A140GR32</accession>
<geneLocation type="plasmid" evidence="1 2">
    <name>pJFP838A</name>
</geneLocation>
<organism evidence="1 2">
    <name type="scientific">Clostridium perfringens</name>
    <dbReference type="NCBI Taxonomy" id="1502"/>
    <lineage>
        <taxon>Bacteria</taxon>
        <taxon>Bacillati</taxon>
        <taxon>Bacillota</taxon>
        <taxon>Clostridia</taxon>
        <taxon>Eubacteriales</taxon>
        <taxon>Clostridiaceae</taxon>
        <taxon>Clostridium</taxon>
    </lineage>
</organism>
<dbReference type="AlphaFoldDB" id="A0A140GR32"/>
<sequence length="149" mass="17433">MDKFNRNNVEKKFNEFLLKSFSSTIFVKDKSLTNEIPLELVDKPLRVVQEIIMPYFDNSLNINIKSQIFGNVFYVGILDAVRESNLVNIVYSIEKLDEEKFIIKDVKVVIEPYMIDNKEEVLSKQTEYFDKLLSESIDNPNPLVDFIDN</sequence>
<dbReference type="RefSeq" id="WP_061429599.1">
    <property type="nucleotide sequence ID" value="NZ_CATNZX010000001.1"/>
</dbReference>
<dbReference type="PATRIC" id="fig|1502.177.peg.3282"/>
<keyword evidence="1" id="KW-0614">Plasmid</keyword>